<dbReference type="EC" id="3.6.1.9" evidence="3"/>
<dbReference type="NCBIfam" id="TIGR00172">
    <property type="entry name" value="maf"/>
    <property type="match status" value="1"/>
</dbReference>
<keyword evidence="5" id="KW-1185">Reference proteome</keyword>
<protein>
    <recommendedName>
        <fullName evidence="3">Nucleoside triphosphate pyrophosphatase</fullName>
        <ecNumber evidence="3">3.6.1.9</ecNumber>
    </recommendedName>
    <alternativeName>
        <fullName evidence="3">Nucleotide pyrophosphatase</fullName>
        <shortName evidence="3">Nucleotide PPase</shortName>
    </alternativeName>
</protein>
<dbReference type="PIRSF" id="PIRSF006305">
    <property type="entry name" value="Maf"/>
    <property type="match status" value="1"/>
</dbReference>
<gene>
    <name evidence="4" type="ORF">BRW62_06665</name>
</gene>
<dbReference type="Gene3D" id="3.90.950.10">
    <property type="match status" value="1"/>
</dbReference>
<dbReference type="InterPro" id="IPR003697">
    <property type="entry name" value="Maf-like"/>
</dbReference>
<evidence type="ECO:0000313" key="4">
    <source>
        <dbReference type="EMBL" id="ATS18489.1"/>
    </source>
</evidence>
<dbReference type="CDD" id="cd00555">
    <property type="entry name" value="Maf"/>
    <property type="match status" value="1"/>
</dbReference>
<comment type="similarity">
    <text evidence="3">Belongs to the Maf family.</text>
</comment>
<dbReference type="Proteomes" id="UP000231057">
    <property type="component" value="Chromosome"/>
</dbReference>
<keyword evidence="2 3" id="KW-0378">Hydrolase</keyword>
<comment type="catalytic activity">
    <reaction evidence="3">
        <text>a 2'-deoxyribonucleoside 5'-triphosphate + H2O = a 2'-deoxyribonucleoside 5'-phosphate + diphosphate + H(+)</text>
        <dbReference type="Rhea" id="RHEA:44644"/>
        <dbReference type="ChEBI" id="CHEBI:15377"/>
        <dbReference type="ChEBI" id="CHEBI:15378"/>
        <dbReference type="ChEBI" id="CHEBI:33019"/>
        <dbReference type="ChEBI" id="CHEBI:61560"/>
        <dbReference type="ChEBI" id="CHEBI:65317"/>
        <dbReference type="EC" id="3.6.1.9"/>
    </reaction>
</comment>
<feature type="active site" description="Proton acceptor" evidence="3">
    <location>
        <position position="70"/>
    </location>
</feature>
<evidence type="ECO:0000313" key="5">
    <source>
        <dbReference type="Proteomes" id="UP000231057"/>
    </source>
</evidence>
<dbReference type="AlphaFoldDB" id="A0A2D2Q236"/>
<dbReference type="HAMAP" id="MF_00528">
    <property type="entry name" value="Maf"/>
    <property type="match status" value="1"/>
</dbReference>
<comment type="subcellular location">
    <subcellularLocation>
        <location evidence="3">Cytoplasm</location>
    </subcellularLocation>
</comment>
<comment type="cofactor">
    <cofactor evidence="1 3">
        <name>a divalent metal cation</name>
        <dbReference type="ChEBI" id="CHEBI:60240"/>
    </cofactor>
</comment>
<sequence length="199" mass="21353">MLPFVLASASPARRQLLQQIGIEPIVQPSHFDESVIQATTPTELVRLLARCKAETIAHTYPPPAVVLGCDSVLVMDGNIYGKPASAAEAIARWQRMRGQTGELLTGHALIDVTHGYTSVDVETTQVTFAQVSDAEITDYVMSGEPLACAGCFALDGRGGAFVEKIIGTPSNVIGLSLPLLRRMLARMGYALTDFRPPCI</sequence>
<dbReference type="InterPro" id="IPR029001">
    <property type="entry name" value="ITPase-like_fam"/>
</dbReference>
<keyword evidence="3" id="KW-0963">Cytoplasm</keyword>
<dbReference type="Pfam" id="PF02545">
    <property type="entry name" value="Maf"/>
    <property type="match status" value="1"/>
</dbReference>
<comment type="caution">
    <text evidence="3">Lacks conserved residue(s) required for the propagation of feature annotation.</text>
</comment>
<keyword evidence="3" id="KW-0546">Nucleotide metabolism</keyword>
<name>A0A2D2Q236_PARLV</name>
<dbReference type="EMBL" id="CP018092">
    <property type="protein sequence ID" value="ATS18489.1"/>
    <property type="molecule type" value="Genomic_DNA"/>
</dbReference>
<reference evidence="4 5" key="1">
    <citation type="submission" date="2016-11" db="EMBL/GenBank/DDBJ databases">
        <title>Complete genome sequence of thermophilic cyanobacteria strain Synechococcus sp. PCC6715.</title>
        <authorList>
            <person name="Tang J."/>
            <person name="Daroch M."/>
            <person name="Liang Y."/>
            <person name="Jiang D."/>
            <person name="Shah M."/>
        </authorList>
    </citation>
    <scope>NUCLEOTIDE SEQUENCE [LARGE SCALE GENOMIC DNA]</scope>
    <source>
        <strain evidence="4 5">PCC 6715</strain>
    </source>
</reference>
<dbReference type="GO" id="GO:0005737">
    <property type="term" value="C:cytoplasm"/>
    <property type="evidence" value="ECO:0007669"/>
    <property type="project" value="UniProtKB-SubCell"/>
</dbReference>
<dbReference type="PANTHER" id="PTHR43213">
    <property type="entry name" value="BIFUNCTIONAL DTTP/UTP PYROPHOSPHATASE/METHYLTRANSFERASE PROTEIN-RELATED"/>
    <property type="match status" value="1"/>
</dbReference>
<comment type="function">
    <text evidence="3">Nucleoside triphosphate pyrophosphatase. May have a dual role in cell division arrest and in preventing the incorporation of modified nucleotides into cellular nucleic acids.</text>
</comment>
<accession>A0A2D2Q236</accession>
<dbReference type="PANTHER" id="PTHR43213:SF5">
    <property type="entry name" value="BIFUNCTIONAL DTTP_UTP PYROPHOSPHATASE_METHYLTRANSFERASE PROTEIN-RELATED"/>
    <property type="match status" value="1"/>
</dbReference>
<dbReference type="OrthoDB" id="9807767at2"/>
<evidence type="ECO:0000256" key="1">
    <source>
        <dbReference type="ARBA" id="ARBA00001968"/>
    </source>
</evidence>
<comment type="catalytic activity">
    <reaction evidence="3">
        <text>a ribonucleoside 5'-triphosphate + H2O = a ribonucleoside 5'-phosphate + diphosphate + H(+)</text>
        <dbReference type="Rhea" id="RHEA:23996"/>
        <dbReference type="ChEBI" id="CHEBI:15377"/>
        <dbReference type="ChEBI" id="CHEBI:15378"/>
        <dbReference type="ChEBI" id="CHEBI:33019"/>
        <dbReference type="ChEBI" id="CHEBI:58043"/>
        <dbReference type="ChEBI" id="CHEBI:61557"/>
        <dbReference type="EC" id="3.6.1.9"/>
    </reaction>
</comment>
<dbReference type="RefSeq" id="WP_099798838.1">
    <property type="nucleotide sequence ID" value="NZ_CP018092.1"/>
</dbReference>
<dbReference type="SUPFAM" id="SSF52972">
    <property type="entry name" value="ITPase-like"/>
    <property type="match status" value="1"/>
</dbReference>
<dbReference type="KEGG" id="slw:BRW62_06665"/>
<evidence type="ECO:0000256" key="3">
    <source>
        <dbReference type="HAMAP-Rule" id="MF_00528"/>
    </source>
</evidence>
<proteinExistence type="inferred from homology"/>
<organism evidence="4 5">
    <name type="scientific">Parathermosynechococcus lividus PCC 6715</name>
    <dbReference type="NCBI Taxonomy" id="1917166"/>
    <lineage>
        <taxon>Bacteria</taxon>
        <taxon>Bacillati</taxon>
        <taxon>Cyanobacteriota</taxon>
        <taxon>Cyanophyceae</taxon>
        <taxon>Acaryochloridales</taxon>
        <taxon>Thermosynechococcaceae</taxon>
        <taxon>Parathermosynechococcus</taxon>
    </lineage>
</organism>
<dbReference type="GO" id="GO:0009117">
    <property type="term" value="P:nucleotide metabolic process"/>
    <property type="evidence" value="ECO:0007669"/>
    <property type="project" value="UniProtKB-KW"/>
</dbReference>
<reference evidence="5" key="2">
    <citation type="journal article" date="2022" name="Front. Microbiol.">
        <title>Comparative Genomic Analysis Revealed Distinct Molecular Components and Organization of CO2-Concentrating Mechanism in Thermophilic Cyanobacteria.</title>
        <authorList>
            <person name="Tang J."/>
            <person name="Zhou H."/>
            <person name="Yao D."/>
            <person name="Riaz S."/>
            <person name="You D."/>
            <person name="Klepacz-Smolka A."/>
            <person name="Daroch M."/>
        </authorList>
    </citation>
    <scope>NUCLEOTIDE SEQUENCE [LARGE SCALE GENOMIC DNA]</scope>
    <source>
        <strain evidence="5">PCC 6715</strain>
    </source>
</reference>
<dbReference type="GO" id="GO:0047429">
    <property type="term" value="F:nucleoside triphosphate diphosphatase activity"/>
    <property type="evidence" value="ECO:0007669"/>
    <property type="project" value="UniProtKB-EC"/>
</dbReference>
<evidence type="ECO:0000256" key="2">
    <source>
        <dbReference type="ARBA" id="ARBA00022801"/>
    </source>
</evidence>